<organism evidence="1">
    <name type="scientific">marine metagenome</name>
    <dbReference type="NCBI Taxonomy" id="408172"/>
    <lineage>
        <taxon>unclassified sequences</taxon>
        <taxon>metagenomes</taxon>
        <taxon>ecological metagenomes</taxon>
    </lineage>
</organism>
<sequence>MAISLQKHKGIELRRRRQTFSANSAEYVSTTASQVRIEINVDKECIDFETGYLMFELEGVKTVGAATELQSVPWCASAWIRDLRVYDRAGREIGEQVRHYNAFARKHFEMLGDGADQADGYSGRMEGSTARTDASTTTLAKYERAHKLITHIFDIKSYFPAHLCGGLIIEIDLADKSEVLFT</sequence>
<accession>A0A383BLA9</accession>
<name>A0A383BLA9_9ZZZZ</name>
<feature type="non-terminal residue" evidence="1">
    <location>
        <position position="182"/>
    </location>
</feature>
<protein>
    <submittedName>
        <fullName evidence="1">Uncharacterized protein</fullName>
    </submittedName>
</protein>
<proteinExistence type="predicted"/>
<dbReference type="AlphaFoldDB" id="A0A383BLA9"/>
<gene>
    <name evidence="1" type="ORF">METZ01_LOCUS473781</name>
</gene>
<dbReference type="EMBL" id="UINC01201543">
    <property type="protein sequence ID" value="SVE20927.1"/>
    <property type="molecule type" value="Genomic_DNA"/>
</dbReference>
<evidence type="ECO:0000313" key="1">
    <source>
        <dbReference type="EMBL" id="SVE20927.1"/>
    </source>
</evidence>
<reference evidence="1" key="1">
    <citation type="submission" date="2018-05" db="EMBL/GenBank/DDBJ databases">
        <authorList>
            <person name="Lanie J.A."/>
            <person name="Ng W.-L."/>
            <person name="Kazmierczak K.M."/>
            <person name="Andrzejewski T.M."/>
            <person name="Davidsen T.M."/>
            <person name="Wayne K.J."/>
            <person name="Tettelin H."/>
            <person name="Glass J.I."/>
            <person name="Rusch D."/>
            <person name="Podicherti R."/>
            <person name="Tsui H.-C.T."/>
            <person name="Winkler M.E."/>
        </authorList>
    </citation>
    <scope>NUCLEOTIDE SEQUENCE</scope>
</reference>